<evidence type="ECO:0000256" key="4">
    <source>
        <dbReference type="SAM" id="MobiDB-lite"/>
    </source>
</evidence>
<dbReference type="PROSITE" id="PS50110">
    <property type="entry name" value="RESPONSE_REGULATORY"/>
    <property type="match status" value="1"/>
</dbReference>
<feature type="region of interest" description="Disordered" evidence="4">
    <location>
        <begin position="184"/>
        <end position="224"/>
    </location>
</feature>
<dbReference type="GO" id="GO:0003677">
    <property type="term" value="F:DNA binding"/>
    <property type="evidence" value="ECO:0007669"/>
    <property type="project" value="UniProtKB-KW"/>
</dbReference>
<reference evidence="6 7" key="1">
    <citation type="submission" date="2018-06" db="EMBL/GenBank/DDBJ databases">
        <title>Natronomonas sp. F16-60 a new haloarchaeon isolated from a solar saltern of Isla Cristina, Huelva, Spain.</title>
        <authorList>
            <person name="Duran-Viseras A."/>
            <person name="Sanchez-Porro C."/>
            <person name="Ventosa A."/>
        </authorList>
    </citation>
    <scope>NUCLEOTIDE SEQUENCE [LARGE SCALE GENOMIC DNA]</scope>
    <source>
        <strain evidence="6 7">F16-60</strain>
    </source>
</reference>
<dbReference type="SUPFAM" id="SSF52172">
    <property type="entry name" value="CheY-like"/>
    <property type="match status" value="1"/>
</dbReference>
<keyword evidence="6" id="KW-0238">DNA-binding</keyword>
<sequence length="224" mass="24855">MMGSEQPTVLVVEDEPPLVEIYARWLESEYRVRTAQNGSEALEQVDEDVDVALLDRLMPGMSGDEVLAEILDRAPDCRVAMVTAVEPDFDIITMGFDDYLTKPVEKETLLETVDRLLERSDYQRLEQEFYALVSKRSALQAAKSAEELSTSEDFAELEHRIEELETELDTAMGDVDDGEFVAMVRDIEAEGEDPAEPPDGETDPFAEDVQDGADSDDSPGGGAR</sequence>
<dbReference type="InterPro" id="IPR050595">
    <property type="entry name" value="Bact_response_regulator"/>
</dbReference>
<keyword evidence="1 2" id="KW-0597">Phosphoprotein</keyword>
<keyword evidence="3" id="KW-0175">Coiled coil</keyword>
<dbReference type="Proteomes" id="UP000319894">
    <property type="component" value="Unassembled WGS sequence"/>
</dbReference>
<evidence type="ECO:0000259" key="5">
    <source>
        <dbReference type="PROSITE" id="PS50110"/>
    </source>
</evidence>
<dbReference type="InterPro" id="IPR001789">
    <property type="entry name" value="Sig_transdc_resp-reg_receiver"/>
</dbReference>
<protein>
    <submittedName>
        <fullName evidence="6">DNA-binding protein</fullName>
    </submittedName>
</protein>
<dbReference type="SMART" id="SM00448">
    <property type="entry name" value="REC"/>
    <property type="match status" value="1"/>
</dbReference>
<dbReference type="PANTHER" id="PTHR44591:SF3">
    <property type="entry name" value="RESPONSE REGULATORY DOMAIN-CONTAINING PROTEIN"/>
    <property type="match status" value="1"/>
</dbReference>
<evidence type="ECO:0000256" key="1">
    <source>
        <dbReference type="ARBA" id="ARBA00022553"/>
    </source>
</evidence>
<dbReference type="InterPro" id="IPR011006">
    <property type="entry name" value="CheY-like_superfamily"/>
</dbReference>
<evidence type="ECO:0000256" key="2">
    <source>
        <dbReference type="PROSITE-ProRule" id="PRU00169"/>
    </source>
</evidence>
<dbReference type="Pfam" id="PF08663">
    <property type="entry name" value="HalX"/>
    <property type="match status" value="1"/>
</dbReference>
<gene>
    <name evidence="6" type="ORF">DP107_15125</name>
</gene>
<evidence type="ECO:0000313" key="7">
    <source>
        <dbReference type="Proteomes" id="UP000319894"/>
    </source>
</evidence>
<name>A0A554MWG2_9EURY</name>
<dbReference type="InterPro" id="IPR013971">
    <property type="entry name" value="HalX_domain"/>
</dbReference>
<dbReference type="EMBL" id="QMDX01000012">
    <property type="protein sequence ID" value="TSD09474.1"/>
    <property type="molecule type" value="Genomic_DNA"/>
</dbReference>
<feature type="domain" description="Response regulatory" evidence="5">
    <location>
        <begin position="8"/>
        <end position="117"/>
    </location>
</feature>
<feature type="modified residue" description="4-aspartylphosphate" evidence="2">
    <location>
        <position position="55"/>
    </location>
</feature>
<feature type="compositionally biased region" description="Acidic residues" evidence="4">
    <location>
        <begin position="189"/>
        <end position="217"/>
    </location>
</feature>
<dbReference type="InParanoid" id="A0A554MWG2"/>
<accession>A0A554MWG2</accession>
<evidence type="ECO:0000313" key="6">
    <source>
        <dbReference type="EMBL" id="TSD09474.1"/>
    </source>
</evidence>
<dbReference type="OrthoDB" id="86314at2157"/>
<organism evidence="6 7">
    <name type="scientific">Haloglomus irregulare</name>
    <dbReference type="NCBI Taxonomy" id="2234134"/>
    <lineage>
        <taxon>Archaea</taxon>
        <taxon>Methanobacteriati</taxon>
        <taxon>Methanobacteriota</taxon>
        <taxon>Stenosarchaea group</taxon>
        <taxon>Halobacteria</taxon>
        <taxon>Halobacteriales</taxon>
        <taxon>Natronomonadaceae</taxon>
        <taxon>Haloglomus</taxon>
    </lineage>
</organism>
<keyword evidence="7" id="KW-1185">Reference proteome</keyword>
<evidence type="ECO:0000256" key="3">
    <source>
        <dbReference type="SAM" id="Coils"/>
    </source>
</evidence>
<dbReference type="Gene3D" id="3.40.50.2300">
    <property type="match status" value="1"/>
</dbReference>
<dbReference type="AlphaFoldDB" id="A0A554MWG2"/>
<feature type="coiled-coil region" evidence="3">
    <location>
        <begin position="147"/>
        <end position="174"/>
    </location>
</feature>
<dbReference type="Pfam" id="PF00072">
    <property type="entry name" value="Response_reg"/>
    <property type="match status" value="1"/>
</dbReference>
<dbReference type="PANTHER" id="PTHR44591">
    <property type="entry name" value="STRESS RESPONSE REGULATOR PROTEIN 1"/>
    <property type="match status" value="1"/>
</dbReference>
<dbReference type="CDD" id="cd17574">
    <property type="entry name" value="REC_OmpR"/>
    <property type="match status" value="1"/>
</dbReference>
<proteinExistence type="predicted"/>
<comment type="caution">
    <text evidence="6">The sequence shown here is derived from an EMBL/GenBank/DDBJ whole genome shotgun (WGS) entry which is preliminary data.</text>
</comment>
<dbReference type="GO" id="GO:0000160">
    <property type="term" value="P:phosphorelay signal transduction system"/>
    <property type="evidence" value="ECO:0007669"/>
    <property type="project" value="InterPro"/>
</dbReference>